<accession>A0A8S5V7M7</accession>
<proteinExistence type="predicted"/>
<feature type="transmembrane region" description="Helical" evidence="2">
    <location>
        <begin position="37"/>
        <end position="57"/>
    </location>
</feature>
<feature type="region of interest" description="Disordered" evidence="1">
    <location>
        <begin position="1"/>
        <end position="20"/>
    </location>
</feature>
<keyword evidence="3" id="KW-0689">Ribosomal protein</keyword>
<keyword evidence="3" id="KW-0687">Ribonucleoprotein</keyword>
<evidence type="ECO:0000256" key="2">
    <source>
        <dbReference type="SAM" id="Phobius"/>
    </source>
</evidence>
<name>A0A8S5V7M7_9CAUD</name>
<keyword evidence="2" id="KW-1133">Transmembrane helix</keyword>
<evidence type="ECO:0000256" key="1">
    <source>
        <dbReference type="SAM" id="MobiDB-lite"/>
    </source>
</evidence>
<sequence length="63" mass="7304">MALSKEEDTGFASVLPFGPWSRYPTWLWHGGELVRAWLGWSSHGLVFSMLFRCLFGLERRFLA</sequence>
<reference evidence="3" key="1">
    <citation type="journal article" date="2021" name="Proc. Natl. Acad. Sci. U.S.A.">
        <title>A Catalog of Tens of Thousands of Viruses from Human Metagenomes Reveals Hidden Associations with Chronic Diseases.</title>
        <authorList>
            <person name="Tisza M.J."/>
            <person name="Buck C.B."/>
        </authorList>
    </citation>
    <scope>NUCLEOTIDE SEQUENCE</scope>
    <source>
        <strain evidence="3">CtCpP1</strain>
    </source>
</reference>
<organism evidence="3">
    <name type="scientific">Myoviridae sp. ctCpP1</name>
    <dbReference type="NCBI Taxonomy" id="2825054"/>
    <lineage>
        <taxon>Viruses</taxon>
        <taxon>Duplodnaviria</taxon>
        <taxon>Heunggongvirae</taxon>
        <taxon>Uroviricota</taxon>
        <taxon>Caudoviricetes</taxon>
    </lineage>
</organism>
<protein>
    <submittedName>
        <fullName evidence="3">Mitochondrial ribosomal protein L37</fullName>
    </submittedName>
</protein>
<evidence type="ECO:0000313" key="3">
    <source>
        <dbReference type="EMBL" id="DAG02709.1"/>
    </source>
</evidence>
<keyword evidence="2" id="KW-0812">Transmembrane</keyword>
<dbReference type="EMBL" id="BK016213">
    <property type="protein sequence ID" value="DAG02709.1"/>
    <property type="molecule type" value="Genomic_DNA"/>
</dbReference>
<keyword evidence="2" id="KW-0472">Membrane</keyword>